<evidence type="ECO:0000313" key="2">
    <source>
        <dbReference type="EMBL" id="CAB4220612.1"/>
    </source>
</evidence>
<sequence length="151" mass="15923">MTASYPAAVKSFVTKIDFTDSVLAEHVNSLQDEVNSIQSNLGTYVKTGSGWVGEFDQITISWDSLKDRLANIEYGLSQVWNAVPVGGSTGQVLTKTSGSDYATSWSTLDALPSQSGHTGEYLTTDGAAASWTTISIPTAGETISSFLLAGC</sequence>
<protein>
    <submittedName>
        <fullName evidence="1">Uncharacterized protein</fullName>
    </submittedName>
</protein>
<evidence type="ECO:0000313" key="1">
    <source>
        <dbReference type="EMBL" id="CAB4179021.1"/>
    </source>
</evidence>
<dbReference type="EMBL" id="LR797501">
    <property type="protein sequence ID" value="CAB4220612.1"/>
    <property type="molecule type" value="Genomic_DNA"/>
</dbReference>
<gene>
    <name evidence="1" type="ORF">UFOVP1033_42</name>
    <name evidence="2" type="ORF">UFOVP1631_42</name>
</gene>
<reference evidence="1" key="1">
    <citation type="submission" date="2020-05" db="EMBL/GenBank/DDBJ databases">
        <authorList>
            <person name="Chiriac C."/>
            <person name="Salcher M."/>
            <person name="Ghai R."/>
            <person name="Kavagutti S V."/>
        </authorList>
    </citation>
    <scope>NUCLEOTIDE SEQUENCE</scope>
</reference>
<accession>A0A6J5QBW5</accession>
<name>A0A6J5QBW5_9CAUD</name>
<dbReference type="EMBL" id="LR796981">
    <property type="protein sequence ID" value="CAB4179021.1"/>
    <property type="molecule type" value="Genomic_DNA"/>
</dbReference>
<proteinExistence type="predicted"/>
<organism evidence="1">
    <name type="scientific">uncultured Caudovirales phage</name>
    <dbReference type="NCBI Taxonomy" id="2100421"/>
    <lineage>
        <taxon>Viruses</taxon>
        <taxon>Duplodnaviria</taxon>
        <taxon>Heunggongvirae</taxon>
        <taxon>Uroviricota</taxon>
        <taxon>Caudoviricetes</taxon>
        <taxon>Peduoviridae</taxon>
        <taxon>Maltschvirus</taxon>
        <taxon>Maltschvirus maltsch</taxon>
    </lineage>
</organism>